<evidence type="ECO:0000313" key="2">
    <source>
        <dbReference type="Proteomes" id="UP000028547"/>
    </source>
</evidence>
<proteinExistence type="predicted"/>
<sequence length="227" mass="25720">MNGLPESPHVSVNKLGRYLTATPALRKRLIESQKHPPEPQYLRYPEAAYAITDFLCRGQDEAILRHHQHRLATSVFSDDFDTQRARLCIEALEHYRKLHPRLGLQGVVATAVGEEPPALQMAGVTIRVGPQVVLQTVDRNGHNKVGVMKLYFSKHHPLDERSGQYIATLLQAFADQHLTTLGPIEPRLVRLVDVFSGKEFLPPKARVRRLCDVQRACEEIAARWPMQ</sequence>
<dbReference type="RefSeq" id="WP_043393740.1">
    <property type="nucleotide sequence ID" value="NZ_JPMI01000075.1"/>
</dbReference>
<dbReference type="AlphaFoldDB" id="A0A084SX45"/>
<comment type="caution">
    <text evidence="1">The sequence shown here is derived from an EMBL/GenBank/DDBJ whole genome shotgun (WGS) entry which is preliminary data.</text>
</comment>
<accession>A0A084SX45</accession>
<organism evidence="1 2">
    <name type="scientific">Archangium violaceum Cb vi76</name>
    <dbReference type="NCBI Taxonomy" id="1406225"/>
    <lineage>
        <taxon>Bacteria</taxon>
        <taxon>Pseudomonadati</taxon>
        <taxon>Myxococcota</taxon>
        <taxon>Myxococcia</taxon>
        <taxon>Myxococcales</taxon>
        <taxon>Cystobacterineae</taxon>
        <taxon>Archangiaceae</taxon>
        <taxon>Archangium</taxon>
    </lineage>
</organism>
<name>A0A084SX45_9BACT</name>
<evidence type="ECO:0000313" key="1">
    <source>
        <dbReference type="EMBL" id="KFA93030.1"/>
    </source>
</evidence>
<gene>
    <name evidence="1" type="ORF">Q664_12185</name>
</gene>
<dbReference type="Proteomes" id="UP000028547">
    <property type="component" value="Unassembled WGS sequence"/>
</dbReference>
<dbReference type="EMBL" id="JPMI01000075">
    <property type="protein sequence ID" value="KFA93030.1"/>
    <property type="molecule type" value="Genomic_DNA"/>
</dbReference>
<protein>
    <submittedName>
        <fullName evidence="1">Uncharacterized protein</fullName>
    </submittedName>
</protein>
<reference evidence="1 2" key="1">
    <citation type="submission" date="2014-07" db="EMBL/GenBank/DDBJ databases">
        <title>Draft Genome Sequence of Gephyronic Acid Producer, Cystobacter violaceus Strain Cb vi76.</title>
        <authorList>
            <person name="Stevens D.C."/>
            <person name="Young J."/>
            <person name="Carmichael R."/>
            <person name="Tan J."/>
            <person name="Taylor R.E."/>
        </authorList>
    </citation>
    <scope>NUCLEOTIDE SEQUENCE [LARGE SCALE GENOMIC DNA]</scope>
    <source>
        <strain evidence="1 2">Cb vi76</strain>
    </source>
</reference>